<gene>
    <name evidence="2" type="ORF">MNBD_GAMMA18-1025</name>
</gene>
<organism evidence="2">
    <name type="scientific">hydrothermal vent metagenome</name>
    <dbReference type="NCBI Taxonomy" id="652676"/>
    <lineage>
        <taxon>unclassified sequences</taxon>
        <taxon>metagenomes</taxon>
        <taxon>ecological metagenomes</taxon>
    </lineage>
</organism>
<evidence type="ECO:0000313" key="2">
    <source>
        <dbReference type="EMBL" id="VAW86235.1"/>
    </source>
</evidence>
<protein>
    <submittedName>
        <fullName evidence="2">Uncharacterized protein</fullName>
    </submittedName>
</protein>
<accession>A0A3B0YYT9</accession>
<dbReference type="EMBL" id="UOFP01000130">
    <property type="protein sequence ID" value="VAW86235.1"/>
    <property type="molecule type" value="Genomic_DNA"/>
</dbReference>
<dbReference type="AlphaFoldDB" id="A0A3B0YYT9"/>
<sequence>MRRQVTIVWIVFTVLFLVSACGTVMMGTRSDFSDKDREIIMAYYSHLAPPPTPGPGTYRTKPAQKKSATERPNIMSKKLARGAGFPLPEKLERSLSPLDKGLARAMVGWNVVILNVSSRKVVDRVHAMGY</sequence>
<dbReference type="PROSITE" id="PS51257">
    <property type="entry name" value="PROKAR_LIPOPROTEIN"/>
    <property type="match status" value="1"/>
</dbReference>
<reference evidence="2" key="1">
    <citation type="submission" date="2018-06" db="EMBL/GenBank/DDBJ databases">
        <authorList>
            <person name="Zhirakovskaya E."/>
        </authorList>
    </citation>
    <scope>NUCLEOTIDE SEQUENCE</scope>
</reference>
<evidence type="ECO:0000256" key="1">
    <source>
        <dbReference type="SAM" id="MobiDB-lite"/>
    </source>
</evidence>
<name>A0A3B0YYT9_9ZZZZ</name>
<feature type="region of interest" description="Disordered" evidence="1">
    <location>
        <begin position="51"/>
        <end position="71"/>
    </location>
</feature>
<proteinExistence type="predicted"/>